<keyword evidence="2" id="KW-1185">Reference proteome</keyword>
<protein>
    <submittedName>
        <fullName evidence="1">Uncharacterized protein</fullName>
    </submittedName>
</protein>
<gene>
    <name evidence="1" type="ORF">F7731_00100</name>
</gene>
<dbReference type="EMBL" id="WBOS01000001">
    <property type="protein sequence ID" value="KAB2338022.1"/>
    <property type="molecule type" value="Genomic_DNA"/>
</dbReference>
<dbReference type="OrthoDB" id="2466493at2"/>
<organism evidence="1 2">
    <name type="scientific">Cytobacillus depressus</name>
    <dbReference type="NCBI Taxonomy" id="1602942"/>
    <lineage>
        <taxon>Bacteria</taxon>
        <taxon>Bacillati</taxon>
        <taxon>Bacillota</taxon>
        <taxon>Bacilli</taxon>
        <taxon>Bacillales</taxon>
        <taxon>Bacillaceae</taxon>
        <taxon>Cytobacillus</taxon>
    </lineage>
</organism>
<evidence type="ECO:0000313" key="2">
    <source>
        <dbReference type="Proteomes" id="UP000481030"/>
    </source>
</evidence>
<reference evidence="1 2" key="1">
    <citation type="journal article" date="2016" name="Antonie Van Leeuwenhoek">
        <title>Bacillus depressus sp. nov., isolated from soil of a sunflower field.</title>
        <authorList>
            <person name="Wei X."/>
            <person name="Xin D."/>
            <person name="Xin Y."/>
            <person name="Zhang H."/>
            <person name="Wang T."/>
            <person name="Zhang J."/>
        </authorList>
    </citation>
    <scope>NUCLEOTIDE SEQUENCE [LARGE SCALE GENOMIC DNA]</scope>
    <source>
        <strain evidence="1 2">BZ1</strain>
    </source>
</reference>
<dbReference type="RefSeq" id="WP_151532743.1">
    <property type="nucleotide sequence ID" value="NZ_WBOS01000001.1"/>
</dbReference>
<evidence type="ECO:0000313" key="1">
    <source>
        <dbReference type="EMBL" id="KAB2338022.1"/>
    </source>
</evidence>
<name>A0A6L3VA37_9BACI</name>
<dbReference type="Proteomes" id="UP000481030">
    <property type="component" value="Unassembled WGS sequence"/>
</dbReference>
<comment type="caution">
    <text evidence="1">The sequence shown here is derived from an EMBL/GenBank/DDBJ whole genome shotgun (WGS) entry which is preliminary data.</text>
</comment>
<proteinExistence type="predicted"/>
<accession>A0A6L3VA37</accession>
<dbReference type="AlphaFoldDB" id="A0A6L3VA37"/>
<sequence length="181" mass="21548">MTRCAYRGVSFSEAKMVVDRQKYERNELRAFQNGIAARSSFGDGVYLINDKELAAQYAFCHAEVEDKELAAVLSQKICFKNPFILNYQFTEPRLRKEALRWKYKGKDFPNKEELNNPKELYEQIGNDIKEYLLYHLYDGIIYHVDEEIIYYVLYDQENQIKDIDMELIFNIKGSKKLPFYF</sequence>